<dbReference type="GO" id="GO:0004850">
    <property type="term" value="F:uridine phosphorylase activity"/>
    <property type="evidence" value="ECO:0007669"/>
    <property type="project" value="TreeGrafter"/>
</dbReference>
<evidence type="ECO:0000313" key="3">
    <source>
        <dbReference type="Proteomes" id="UP000789739"/>
    </source>
</evidence>
<feature type="domain" description="Nucleoside phosphorylase" evidence="1">
    <location>
        <begin position="30"/>
        <end position="208"/>
    </location>
</feature>
<dbReference type="EMBL" id="CAJVPI010000241">
    <property type="protein sequence ID" value="CAG8506655.1"/>
    <property type="molecule type" value="Genomic_DNA"/>
</dbReference>
<dbReference type="GO" id="GO:0006218">
    <property type="term" value="P:uridine catabolic process"/>
    <property type="evidence" value="ECO:0007669"/>
    <property type="project" value="TreeGrafter"/>
</dbReference>
<dbReference type="SUPFAM" id="SSF53167">
    <property type="entry name" value="Purine and uridine phosphorylases"/>
    <property type="match status" value="1"/>
</dbReference>
<dbReference type="Pfam" id="PF01048">
    <property type="entry name" value="PNP_UDP_1"/>
    <property type="match status" value="1"/>
</dbReference>
<comment type="caution">
    <text evidence="2">The sequence shown here is derived from an EMBL/GenBank/DDBJ whole genome shotgun (WGS) entry which is preliminary data.</text>
</comment>
<dbReference type="Gene3D" id="3.40.50.1580">
    <property type="entry name" value="Nucleoside phosphorylase domain"/>
    <property type="match status" value="2"/>
</dbReference>
<accession>A0A9N9F370</accession>
<gene>
    <name evidence="2" type="ORF">PBRASI_LOCUS2892</name>
</gene>
<dbReference type="InterPro" id="IPR035994">
    <property type="entry name" value="Nucleoside_phosphorylase_sf"/>
</dbReference>
<dbReference type="PANTHER" id="PTHR43691:SF14">
    <property type="entry name" value="URIDINE PHOSPHORYLASE"/>
    <property type="match status" value="1"/>
</dbReference>
<reference evidence="2" key="1">
    <citation type="submission" date="2021-06" db="EMBL/GenBank/DDBJ databases">
        <authorList>
            <person name="Kallberg Y."/>
            <person name="Tangrot J."/>
            <person name="Rosling A."/>
        </authorList>
    </citation>
    <scope>NUCLEOTIDE SEQUENCE</scope>
    <source>
        <strain evidence="2">BR232B</strain>
    </source>
</reference>
<sequence>MKEVADANFPKTSEGRVYHVGVKRGEVANRIITVGDHSRAKVLAELLDQAPSPYVVQSERNFLTITGRYKGVPVSIVAIGMGFAMVDFFVREVRAVVDGELAIIRMGSCGTIGSAETGSMVVPDGAFVYHADDQLHKQLKSEIYKRFPQPEVYVGLDASCDSFYSSQGRTDVNFDDYNSSVISYITTVYPRTQTMEMETAILYRMAGASNNHPLKDKSKKHSIKVAAAMMVYANRKNNDFVSPDRVKFLEKQAGEAVLEAIVKINLDELHSEKGSVWSKL</sequence>
<name>A0A9N9F370_9GLOM</name>
<evidence type="ECO:0000313" key="2">
    <source>
        <dbReference type="EMBL" id="CAG8506655.1"/>
    </source>
</evidence>
<dbReference type="Proteomes" id="UP000789739">
    <property type="component" value="Unassembled WGS sequence"/>
</dbReference>
<protein>
    <submittedName>
        <fullName evidence="2">10410_t:CDS:1</fullName>
    </submittedName>
</protein>
<dbReference type="AlphaFoldDB" id="A0A9N9F370"/>
<dbReference type="InterPro" id="IPR000845">
    <property type="entry name" value="Nucleoside_phosphorylase_d"/>
</dbReference>
<organism evidence="2 3">
    <name type="scientific">Paraglomus brasilianum</name>
    <dbReference type="NCBI Taxonomy" id="144538"/>
    <lineage>
        <taxon>Eukaryota</taxon>
        <taxon>Fungi</taxon>
        <taxon>Fungi incertae sedis</taxon>
        <taxon>Mucoromycota</taxon>
        <taxon>Glomeromycotina</taxon>
        <taxon>Glomeromycetes</taxon>
        <taxon>Paraglomerales</taxon>
        <taxon>Paraglomeraceae</taxon>
        <taxon>Paraglomus</taxon>
    </lineage>
</organism>
<proteinExistence type="predicted"/>
<dbReference type="OrthoDB" id="416752at2759"/>
<dbReference type="CDD" id="cd17769">
    <property type="entry name" value="NP_TgUP-like"/>
    <property type="match status" value="1"/>
</dbReference>
<evidence type="ECO:0000259" key="1">
    <source>
        <dbReference type="Pfam" id="PF01048"/>
    </source>
</evidence>
<keyword evidence="3" id="KW-1185">Reference proteome</keyword>
<dbReference type="PANTHER" id="PTHR43691">
    <property type="entry name" value="URIDINE PHOSPHORYLASE"/>
    <property type="match status" value="1"/>
</dbReference>
<dbReference type="GO" id="GO:0005829">
    <property type="term" value="C:cytosol"/>
    <property type="evidence" value="ECO:0007669"/>
    <property type="project" value="TreeGrafter"/>
</dbReference>